<evidence type="ECO:0000256" key="1">
    <source>
        <dbReference type="ARBA" id="ARBA00022679"/>
    </source>
</evidence>
<dbReference type="PANTHER" id="PTHR10291">
    <property type="entry name" value="DEHYDRODOLICHYL DIPHOSPHATE SYNTHASE FAMILY MEMBER"/>
    <property type="match status" value="1"/>
</dbReference>
<comment type="similarity">
    <text evidence="2">Belongs to the UPP synthase family. Z-FPP synthase subfamily.</text>
</comment>
<evidence type="ECO:0000313" key="4">
    <source>
        <dbReference type="Proteomes" id="UP000034107"/>
    </source>
</evidence>
<dbReference type="AlphaFoldDB" id="A0A0G1NLV3"/>
<dbReference type="Pfam" id="PF01255">
    <property type="entry name" value="Prenyltransf"/>
    <property type="match status" value="1"/>
</dbReference>
<dbReference type="EMBL" id="LCLS01000017">
    <property type="protein sequence ID" value="KKU21436.1"/>
    <property type="molecule type" value="Genomic_DNA"/>
</dbReference>
<gene>
    <name evidence="3" type="ORF">UX31_C0017G0020</name>
</gene>
<dbReference type="InterPro" id="IPR001441">
    <property type="entry name" value="UPP_synth-like"/>
</dbReference>
<dbReference type="NCBIfam" id="TIGR00055">
    <property type="entry name" value="uppS"/>
    <property type="match status" value="1"/>
</dbReference>
<dbReference type="GO" id="GO:0016094">
    <property type="term" value="P:polyprenol biosynthetic process"/>
    <property type="evidence" value="ECO:0007669"/>
    <property type="project" value="TreeGrafter"/>
</dbReference>
<dbReference type="PANTHER" id="PTHR10291:SF43">
    <property type="entry name" value="DEHYDRODOLICHYL DIPHOSPHATE SYNTHASE COMPLEX SUBUNIT DHDDS"/>
    <property type="match status" value="1"/>
</dbReference>
<reference evidence="3 4" key="1">
    <citation type="journal article" date="2015" name="Nature">
        <title>rRNA introns, odd ribosomes, and small enigmatic genomes across a large radiation of phyla.</title>
        <authorList>
            <person name="Brown C.T."/>
            <person name="Hug L.A."/>
            <person name="Thomas B.C."/>
            <person name="Sharon I."/>
            <person name="Castelle C.J."/>
            <person name="Singh A."/>
            <person name="Wilkins M.J."/>
            <person name="Williams K.H."/>
            <person name="Banfield J.F."/>
        </authorList>
    </citation>
    <scope>NUCLEOTIDE SEQUENCE [LARGE SCALE GENOMIC DNA]</scope>
</reference>
<protein>
    <submittedName>
        <fullName evidence="3">Tritrans,polycis-undecaprenyl-diphosphate synthase (Geranylgeranyl-diphosphate specific)</fullName>
    </submittedName>
</protein>
<keyword evidence="1" id="KW-0808">Transferase</keyword>
<accession>A0A0G1NLV3</accession>
<dbReference type="GO" id="GO:0045547">
    <property type="term" value="F:ditrans,polycis-polyprenyl diphosphate synthase [(2E,6E)-farnesyl diphosphate specific] activity"/>
    <property type="evidence" value="ECO:0007669"/>
    <property type="project" value="TreeGrafter"/>
</dbReference>
<sequence length="267" mass="30863">MIPKKSTTSGGRARISYLANTTSFGQYKLMLSKSLLPNHVVVVIDGNRRWAKKRGLLPWDGHARGAKRVEDISKHAIDLGIKYISFWGGSYNNLTKRSPKEIKFLDEKMYRFWAKRILVDKNIHQNKVRVRFIGEWPSLLSKETVKAMREVEAKTKGYSKHHLTYFIGYNGDREMLSALNAMAKKKISKITDKTLKSHLWTKDLPPVDLLIRTGEDTPTPHISTGFMMWDTKDALLHFSPKMWPAFTNKDFDTIISYFPKAERRFGK</sequence>
<dbReference type="SUPFAM" id="SSF64005">
    <property type="entry name" value="Undecaprenyl diphosphate synthase"/>
    <property type="match status" value="1"/>
</dbReference>
<evidence type="ECO:0000256" key="2">
    <source>
        <dbReference type="ARBA" id="ARBA00038453"/>
    </source>
</evidence>
<dbReference type="InterPro" id="IPR036424">
    <property type="entry name" value="UPP_synth-like_sf"/>
</dbReference>
<proteinExistence type="inferred from homology"/>
<dbReference type="Gene3D" id="3.40.1180.10">
    <property type="entry name" value="Decaprenyl diphosphate synthase-like"/>
    <property type="match status" value="1"/>
</dbReference>
<evidence type="ECO:0000313" key="3">
    <source>
        <dbReference type="EMBL" id="KKU21436.1"/>
    </source>
</evidence>
<organism evidence="3 4">
    <name type="scientific">Candidatus Nomurabacteria bacterium GW2011_GWA1_46_11</name>
    <dbReference type="NCBI Taxonomy" id="1618732"/>
    <lineage>
        <taxon>Bacteria</taxon>
        <taxon>Candidatus Nomuraibacteriota</taxon>
    </lineage>
</organism>
<dbReference type="Proteomes" id="UP000034107">
    <property type="component" value="Unassembled WGS sequence"/>
</dbReference>
<dbReference type="CDD" id="cd00475">
    <property type="entry name" value="Cis_IPPS"/>
    <property type="match status" value="1"/>
</dbReference>
<comment type="caution">
    <text evidence="3">The sequence shown here is derived from an EMBL/GenBank/DDBJ whole genome shotgun (WGS) entry which is preliminary data.</text>
</comment>
<dbReference type="PATRIC" id="fig|1618732.3.peg.660"/>
<name>A0A0G1NLV3_9BACT</name>